<gene>
    <name evidence="5" type="ORF">JCM21142_41895</name>
</gene>
<dbReference type="InterPro" id="IPR011330">
    <property type="entry name" value="Glyco_hydro/deAcase_b/a-brl"/>
</dbReference>
<dbReference type="InterPro" id="IPR051398">
    <property type="entry name" value="Polysacch_Deacetylase"/>
</dbReference>
<dbReference type="InterPro" id="IPR002509">
    <property type="entry name" value="NODB_dom"/>
</dbReference>
<name>W7Y6H1_9BACT</name>
<dbReference type="Proteomes" id="UP000019402">
    <property type="component" value="Unassembled WGS sequence"/>
</dbReference>
<comment type="subcellular location">
    <subcellularLocation>
        <location evidence="1">Secreted</location>
    </subcellularLocation>
</comment>
<protein>
    <submittedName>
        <fullName evidence="5">Outer membrane N-deacetylase</fullName>
    </submittedName>
</protein>
<feature type="domain" description="NodB homology" evidence="4">
    <location>
        <begin position="75"/>
        <end position="256"/>
    </location>
</feature>
<comment type="caution">
    <text evidence="5">The sequence shown here is derived from an EMBL/GenBank/DDBJ whole genome shotgun (WGS) entry which is preliminary data.</text>
</comment>
<dbReference type="GO" id="GO:0005975">
    <property type="term" value="P:carbohydrate metabolic process"/>
    <property type="evidence" value="ECO:0007669"/>
    <property type="project" value="InterPro"/>
</dbReference>
<dbReference type="GO" id="GO:0005576">
    <property type="term" value="C:extracellular region"/>
    <property type="evidence" value="ECO:0007669"/>
    <property type="project" value="UniProtKB-SubCell"/>
</dbReference>
<keyword evidence="3" id="KW-0175">Coiled coil</keyword>
<dbReference type="STRING" id="869213.GCA_000517085_00243"/>
<feature type="coiled-coil region" evidence="3">
    <location>
        <begin position="36"/>
        <end position="63"/>
    </location>
</feature>
<evidence type="ECO:0000256" key="2">
    <source>
        <dbReference type="ARBA" id="ARBA00022729"/>
    </source>
</evidence>
<evidence type="ECO:0000259" key="4">
    <source>
        <dbReference type="Pfam" id="PF01522"/>
    </source>
</evidence>
<evidence type="ECO:0000313" key="5">
    <source>
        <dbReference type="EMBL" id="GAF03228.1"/>
    </source>
</evidence>
<evidence type="ECO:0000256" key="3">
    <source>
        <dbReference type="SAM" id="Coils"/>
    </source>
</evidence>
<reference evidence="5 6" key="1">
    <citation type="journal article" date="2014" name="Genome Announc.">
        <title>Draft Genome Sequence of Cytophaga fermentans JCM 21142T, a Facultative Anaerobe Isolated from Marine Mud.</title>
        <authorList>
            <person name="Starns D."/>
            <person name="Oshima K."/>
            <person name="Suda W."/>
            <person name="Iino T."/>
            <person name="Yuki M."/>
            <person name="Inoue J."/>
            <person name="Kitamura K."/>
            <person name="Iida T."/>
            <person name="Darby A."/>
            <person name="Hattori M."/>
            <person name="Ohkuma M."/>
        </authorList>
    </citation>
    <scope>NUCLEOTIDE SEQUENCE [LARGE SCALE GENOMIC DNA]</scope>
    <source>
        <strain evidence="5 6">JCM 21142</strain>
    </source>
</reference>
<dbReference type="AlphaFoldDB" id="W7Y6H1"/>
<dbReference type="PANTHER" id="PTHR34216:SF3">
    <property type="entry name" value="POLY-BETA-1,6-N-ACETYL-D-GLUCOSAMINE N-DEACETYLASE"/>
    <property type="match status" value="1"/>
</dbReference>
<evidence type="ECO:0000313" key="6">
    <source>
        <dbReference type="Proteomes" id="UP000019402"/>
    </source>
</evidence>
<dbReference type="Pfam" id="PF01522">
    <property type="entry name" value="Polysacc_deac_1"/>
    <property type="match status" value="1"/>
</dbReference>
<proteinExistence type="predicted"/>
<dbReference type="eggNOG" id="COG0726">
    <property type="taxonomic scope" value="Bacteria"/>
</dbReference>
<keyword evidence="2" id="KW-0732">Signal</keyword>
<dbReference type="Gene3D" id="3.20.20.370">
    <property type="entry name" value="Glycoside hydrolase/deacetylase"/>
    <property type="match status" value="1"/>
</dbReference>
<sequence length="327" mass="38439">MIAIFPFRMLQQLTHRDLLVINYHSIKDIDPDPIINRNTYRTVEEFENDIVFLKENYQFVNIRDVLANNWASKYSGKKCVLITFDDGLRVVYDVFRPILLKHGVSATVFLNPCFVDNAALHYQRKKNLILHRVSNVEIEAKRARWKNIFSEQGIYCEGFHESVQAIDYSHSSILNDLARLFDVDFQQYLMDHPIYLSSGQIREMIKEGFGFGGHSMDHPKYDELHFDDQLSQTLDSIEWVCAKFDLDYRVFAFPLRDHLISVDLFEKIKEDCELSFGVRGIGDDIIDNHIQRMDVESKAMDIETVIKFEFVKYLLRCVIGKNKYKRN</sequence>
<dbReference type="PANTHER" id="PTHR34216">
    <property type="match status" value="1"/>
</dbReference>
<keyword evidence="6" id="KW-1185">Reference proteome</keyword>
<dbReference type="GO" id="GO:0016810">
    <property type="term" value="F:hydrolase activity, acting on carbon-nitrogen (but not peptide) bonds"/>
    <property type="evidence" value="ECO:0007669"/>
    <property type="project" value="InterPro"/>
</dbReference>
<dbReference type="SUPFAM" id="SSF88713">
    <property type="entry name" value="Glycoside hydrolase/deacetylase"/>
    <property type="match status" value="1"/>
</dbReference>
<accession>W7Y6H1</accession>
<evidence type="ECO:0000256" key="1">
    <source>
        <dbReference type="ARBA" id="ARBA00004613"/>
    </source>
</evidence>
<organism evidence="5 6">
    <name type="scientific">Saccharicrinis fermentans DSM 9555 = JCM 21142</name>
    <dbReference type="NCBI Taxonomy" id="869213"/>
    <lineage>
        <taxon>Bacteria</taxon>
        <taxon>Pseudomonadati</taxon>
        <taxon>Bacteroidota</taxon>
        <taxon>Bacteroidia</taxon>
        <taxon>Marinilabiliales</taxon>
        <taxon>Marinilabiliaceae</taxon>
        <taxon>Saccharicrinis</taxon>
    </lineage>
</organism>
<dbReference type="EMBL" id="BAMD01000020">
    <property type="protein sequence ID" value="GAF03228.1"/>
    <property type="molecule type" value="Genomic_DNA"/>
</dbReference>
<dbReference type="CDD" id="cd10918">
    <property type="entry name" value="CE4_NodB_like_5s_6s"/>
    <property type="match status" value="1"/>
</dbReference>